<protein>
    <submittedName>
        <fullName evidence="1">Uncharacterized protein</fullName>
    </submittedName>
</protein>
<organism evidence="1 2">
    <name type="scientific">Streptomyces demainii</name>
    <dbReference type="NCBI Taxonomy" id="588122"/>
    <lineage>
        <taxon>Bacteria</taxon>
        <taxon>Bacillati</taxon>
        <taxon>Actinomycetota</taxon>
        <taxon>Actinomycetes</taxon>
        <taxon>Kitasatosporales</taxon>
        <taxon>Streptomycetaceae</taxon>
        <taxon>Streptomyces</taxon>
    </lineage>
</organism>
<dbReference type="EMBL" id="JAURUE010000001">
    <property type="protein sequence ID" value="MDP9612952.1"/>
    <property type="molecule type" value="Genomic_DNA"/>
</dbReference>
<evidence type="ECO:0000313" key="1">
    <source>
        <dbReference type="EMBL" id="MDP9612952.1"/>
    </source>
</evidence>
<keyword evidence="2" id="KW-1185">Reference proteome</keyword>
<name>A0ABT9KZP7_9ACTN</name>
<gene>
    <name evidence="1" type="ORF">JOF35_005229</name>
</gene>
<comment type="caution">
    <text evidence="1">The sequence shown here is derived from an EMBL/GenBank/DDBJ whole genome shotgun (WGS) entry which is preliminary data.</text>
</comment>
<proteinExistence type="predicted"/>
<accession>A0ABT9KZP7</accession>
<evidence type="ECO:0000313" key="2">
    <source>
        <dbReference type="Proteomes" id="UP001234880"/>
    </source>
</evidence>
<reference evidence="1 2" key="1">
    <citation type="submission" date="2023-07" db="EMBL/GenBank/DDBJ databases">
        <title>Sequencing the genomes of 1000 actinobacteria strains.</title>
        <authorList>
            <person name="Klenk H.-P."/>
        </authorList>
    </citation>
    <scope>NUCLEOTIDE SEQUENCE [LARGE SCALE GENOMIC DNA]</scope>
    <source>
        <strain evidence="1 2">DSM 41600</strain>
    </source>
</reference>
<sequence length="160" mass="15941">MDGVVVGAGCNEVGDQAPFAVRPLYRARAGVGHTRYLPQGGGDLGEHDQVAGDLDLVVGAAVEMQQPFGSAADAVAGAVVTLPVHGNEPLAGQIGHAEIAAGESRAGGVQLADGAVGHGPSMLVADKDGGARDGPADRTGRSEAARTVWTVVKVVFSVGP</sequence>
<dbReference type="Proteomes" id="UP001234880">
    <property type="component" value="Unassembled WGS sequence"/>
</dbReference>